<sequence length="75" mass="8963">MTATRYVVRLSTRDGWRMLTDWEEREAVPMAEAVMRRYEGETMRVVFMMASPDPDARRWIAFYLTDLALLFDLRV</sequence>
<accession>A0A2U8VWV0</accession>
<dbReference type="OrthoDB" id="7999770at2"/>
<gene>
    <name evidence="1" type="ORF">DK427_21260</name>
</gene>
<dbReference type="Proteomes" id="UP000246058">
    <property type="component" value="Chromosome"/>
</dbReference>
<dbReference type="RefSeq" id="WP_109953112.1">
    <property type="nucleotide sequence ID" value="NZ_CP029551.1"/>
</dbReference>
<dbReference type="AlphaFoldDB" id="A0A2U8VWV0"/>
<name>A0A2U8VWV0_9HYPH</name>
<evidence type="ECO:0000313" key="2">
    <source>
        <dbReference type="Proteomes" id="UP000246058"/>
    </source>
</evidence>
<evidence type="ECO:0000313" key="1">
    <source>
        <dbReference type="EMBL" id="AWN37948.1"/>
    </source>
</evidence>
<dbReference type="EMBL" id="CP029551">
    <property type="protein sequence ID" value="AWN37948.1"/>
    <property type="molecule type" value="Genomic_DNA"/>
</dbReference>
<proteinExistence type="predicted"/>
<protein>
    <submittedName>
        <fullName evidence="1">Uncharacterized protein</fullName>
    </submittedName>
</protein>
<dbReference type="KEGG" id="meti:DK427_21260"/>
<organism evidence="1 2">
    <name type="scientific">Methylobacterium radiodurans</name>
    <dbReference type="NCBI Taxonomy" id="2202828"/>
    <lineage>
        <taxon>Bacteria</taxon>
        <taxon>Pseudomonadati</taxon>
        <taxon>Pseudomonadota</taxon>
        <taxon>Alphaproteobacteria</taxon>
        <taxon>Hyphomicrobiales</taxon>
        <taxon>Methylobacteriaceae</taxon>
        <taxon>Methylobacterium</taxon>
    </lineage>
</organism>
<reference evidence="1 2" key="1">
    <citation type="submission" date="2018-05" db="EMBL/GenBank/DDBJ databases">
        <title>Complete Genome Sequence of Methylobacterium sp. 17Sr1-43.</title>
        <authorList>
            <person name="Srinivasan S."/>
        </authorList>
    </citation>
    <scope>NUCLEOTIDE SEQUENCE [LARGE SCALE GENOMIC DNA]</scope>
    <source>
        <strain evidence="1 2">17Sr1-43</strain>
    </source>
</reference>
<keyword evidence="2" id="KW-1185">Reference proteome</keyword>